<name>A0ABW2XXX2_9ACTN</name>
<protein>
    <submittedName>
        <fullName evidence="5">ABC transporter ATP-binding protein</fullName>
    </submittedName>
</protein>
<dbReference type="PANTHER" id="PTHR43875:SF1">
    <property type="entry name" value="OSMOPROTECTIVE COMPOUNDS UPTAKE ATP-BINDING PROTEIN GGTA"/>
    <property type="match status" value="1"/>
</dbReference>
<dbReference type="Pfam" id="PF17912">
    <property type="entry name" value="OB_MalK"/>
    <property type="match status" value="1"/>
</dbReference>
<dbReference type="InterPro" id="IPR040582">
    <property type="entry name" value="OB_MalK-like"/>
</dbReference>
<organism evidence="5 6">
    <name type="scientific">Actinomadura fibrosa</name>
    <dbReference type="NCBI Taxonomy" id="111802"/>
    <lineage>
        <taxon>Bacteria</taxon>
        <taxon>Bacillati</taxon>
        <taxon>Actinomycetota</taxon>
        <taxon>Actinomycetes</taxon>
        <taxon>Streptosporangiales</taxon>
        <taxon>Thermomonosporaceae</taxon>
        <taxon>Actinomadura</taxon>
    </lineage>
</organism>
<dbReference type="Pfam" id="PF00005">
    <property type="entry name" value="ABC_tran"/>
    <property type="match status" value="1"/>
</dbReference>
<dbReference type="Gene3D" id="3.40.50.300">
    <property type="entry name" value="P-loop containing nucleotide triphosphate hydrolases"/>
    <property type="match status" value="1"/>
</dbReference>
<feature type="domain" description="ABC transporter" evidence="4">
    <location>
        <begin position="4"/>
        <end position="235"/>
    </location>
</feature>
<evidence type="ECO:0000256" key="1">
    <source>
        <dbReference type="ARBA" id="ARBA00022448"/>
    </source>
</evidence>
<dbReference type="InterPro" id="IPR003439">
    <property type="entry name" value="ABC_transporter-like_ATP-bd"/>
</dbReference>
<dbReference type="CDD" id="cd03301">
    <property type="entry name" value="ABC_MalK_N"/>
    <property type="match status" value="1"/>
</dbReference>
<keyword evidence="6" id="KW-1185">Reference proteome</keyword>
<dbReference type="PROSITE" id="PS00211">
    <property type="entry name" value="ABC_TRANSPORTER_1"/>
    <property type="match status" value="1"/>
</dbReference>
<dbReference type="SUPFAM" id="SSF52540">
    <property type="entry name" value="P-loop containing nucleoside triphosphate hydrolases"/>
    <property type="match status" value="1"/>
</dbReference>
<proteinExistence type="predicted"/>
<dbReference type="SUPFAM" id="SSF50331">
    <property type="entry name" value="MOP-like"/>
    <property type="match status" value="1"/>
</dbReference>
<dbReference type="Gene3D" id="2.40.50.100">
    <property type="match status" value="1"/>
</dbReference>
<dbReference type="InterPro" id="IPR008995">
    <property type="entry name" value="Mo/tungstate-bd_C_term_dom"/>
</dbReference>
<dbReference type="InterPro" id="IPR012340">
    <property type="entry name" value="NA-bd_OB-fold"/>
</dbReference>
<dbReference type="InterPro" id="IPR015855">
    <property type="entry name" value="ABC_transpr_MalK-like"/>
</dbReference>
<dbReference type="InterPro" id="IPR017871">
    <property type="entry name" value="ABC_transporter-like_CS"/>
</dbReference>
<accession>A0ABW2XXX2</accession>
<reference evidence="6" key="1">
    <citation type="journal article" date="2019" name="Int. J. Syst. Evol. Microbiol.">
        <title>The Global Catalogue of Microorganisms (GCM) 10K type strain sequencing project: providing services to taxonomists for standard genome sequencing and annotation.</title>
        <authorList>
            <consortium name="The Broad Institute Genomics Platform"/>
            <consortium name="The Broad Institute Genome Sequencing Center for Infectious Disease"/>
            <person name="Wu L."/>
            <person name="Ma J."/>
        </authorList>
    </citation>
    <scope>NUCLEOTIDE SEQUENCE [LARGE SCALE GENOMIC DNA]</scope>
    <source>
        <strain evidence="6">JCM 9371</strain>
    </source>
</reference>
<dbReference type="SMART" id="SM00382">
    <property type="entry name" value="AAA"/>
    <property type="match status" value="1"/>
</dbReference>
<comment type="caution">
    <text evidence="5">The sequence shown here is derived from an EMBL/GenBank/DDBJ whole genome shotgun (WGS) entry which is preliminary data.</text>
</comment>
<keyword evidence="2" id="KW-0547">Nucleotide-binding</keyword>
<dbReference type="InterPro" id="IPR027417">
    <property type="entry name" value="P-loop_NTPase"/>
</dbReference>
<keyword evidence="1" id="KW-0813">Transport</keyword>
<gene>
    <name evidence="5" type="ORF">ACFQZM_37925</name>
</gene>
<evidence type="ECO:0000313" key="5">
    <source>
        <dbReference type="EMBL" id="MFD0690319.1"/>
    </source>
</evidence>
<evidence type="ECO:0000313" key="6">
    <source>
        <dbReference type="Proteomes" id="UP001597063"/>
    </source>
</evidence>
<evidence type="ECO:0000256" key="2">
    <source>
        <dbReference type="ARBA" id="ARBA00022741"/>
    </source>
</evidence>
<dbReference type="InterPro" id="IPR047641">
    <property type="entry name" value="ABC_transpr_MalK/UgpC-like"/>
</dbReference>
<evidence type="ECO:0000256" key="3">
    <source>
        <dbReference type="ARBA" id="ARBA00022840"/>
    </source>
</evidence>
<dbReference type="Proteomes" id="UP001597063">
    <property type="component" value="Unassembled WGS sequence"/>
</dbReference>
<dbReference type="InterPro" id="IPR003593">
    <property type="entry name" value="AAA+_ATPase"/>
</dbReference>
<dbReference type="GO" id="GO:0005524">
    <property type="term" value="F:ATP binding"/>
    <property type="evidence" value="ECO:0007669"/>
    <property type="project" value="UniProtKB-KW"/>
</dbReference>
<dbReference type="NCBIfam" id="NF008653">
    <property type="entry name" value="PRK11650.1"/>
    <property type="match status" value="1"/>
</dbReference>
<dbReference type="RefSeq" id="WP_131763313.1">
    <property type="nucleotide sequence ID" value="NZ_CAACUY010000319.1"/>
</dbReference>
<evidence type="ECO:0000259" key="4">
    <source>
        <dbReference type="PROSITE" id="PS50893"/>
    </source>
</evidence>
<dbReference type="PANTHER" id="PTHR43875">
    <property type="entry name" value="MALTODEXTRIN IMPORT ATP-BINDING PROTEIN MSMX"/>
    <property type="match status" value="1"/>
</dbReference>
<dbReference type="EMBL" id="JBHTGP010000018">
    <property type="protein sequence ID" value="MFD0690319.1"/>
    <property type="molecule type" value="Genomic_DNA"/>
</dbReference>
<dbReference type="PROSITE" id="PS50893">
    <property type="entry name" value="ABC_TRANSPORTER_2"/>
    <property type="match status" value="1"/>
</dbReference>
<sequence>MAKIVLDRVDKVYAGGVKAVDGLDLEIRDGEFMVLVGPSGCGKSTALRMIAGLEEISGGKISIGDQVVNDLAPKDRDIAMVFQNYALYPHMTVEQNLAFGLKLRGTPKAEIKQKVHEAAKMLGLEQFLGRKPAALSGGQRQRVAMGRAIVREPQAFLMDEPLSNLDAKLRVSMRASLSQLHERLGVTTVYVTHDQVEAMTLGSRVCVLREGKLQQVDTPQRLFDNPVNLFVAGFIGSPAMNFVSAELTRGDGGVQVSFAGFTLPVADALLRSKPGLADYIGRSVILGIRPSDFEDAAHANPEWAPMAVRSSVTEELGSEINVIFTIDAPPVEHKDTADLAEDASEGESDMAIPLIENKALWTARVNSRSHVRPGQDVNLAVDTKRLHFFDPASGLAIGHSDAAAVDTAVDAPADTVEDAPDLRKG</sequence>
<dbReference type="Gene3D" id="2.40.50.140">
    <property type="entry name" value="Nucleic acid-binding proteins"/>
    <property type="match status" value="1"/>
</dbReference>
<keyword evidence="3 5" id="KW-0067">ATP-binding</keyword>